<sequence length="68" mass="7671">MIDITELQVQALEDIAKAEKLSRAAVIRAAIDEYVLRRNRAETNEAFGLWGDGGMDGLSYQEKARSEW</sequence>
<comment type="caution">
    <text evidence="1">The sequence shown here is derived from an EMBL/GenBank/DDBJ whole genome shotgun (WGS) entry which is preliminary data.</text>
</comment>
<accession>A0ABS4ELF8</accession>
<gene>
    <name evidence="1" type="ORF">J2Z75_002292</name>
</gene>
<dbReference type="EMBL" id="JAGGJV010000003">
    <property type="protein sequence ID" value="MBP1858784.1"/>
    <property type="molecule type" value="Genomic_DNA"/>
</dbReference>
<organism evidence="1 2">
    <name type="scientific">Rhizobium herbae</name>
    <dbReference type="NCBI Taxonomy" id="508661"/>
    <lineage>
        <taxon>Bacteria</taxon>
        <taxon>Pseudomonadati</taxon>
        <taxon>Pseudomonadota</taxon>
        <taxon>Alphaproteobacteria</taxon>
        <taxon>Hyphomicrobiales</taxon>
        <taxon>Rhizobiaceae</taxon>
        <taxon>Rhizobium/Agrobacterium group</taxon>
        <taxon>Rhizobium</taxon>
    </lineage>
</organism>
<dbReference type="RefSeq" id="WP_407692756.1">
    <property type="nucleotide sequence ID" value="NZ_JAGGJV010000003.1"/>
</dbReference>
<name>A0ABS4ELF8_9HYPH</name>
<evidence type="ECO:0000313" key="1">
    <source>
        <dbReference type="EMBL" id="MBP1858784.1"/>
    </source>
</evidence>
<keyword evidence="2" id="KW-1185">Reference proteome</keyword>
<protein>
    <submittedName>
        <fullName evidence="1">Metal-responsive CopG/Arc/MetJ family transcriptional regulator</fullName>
    </submittedName>
</protein>
<dbReference type="Proteomes" id="UP000823786">
    <property type="component" value="Unassembled WGS sequence"/>
</dbReference>
<reference evidence="1 2" key="1">
    <citation type="submission" date="2021-03" db="EMBL/GenBank/DDBJ databases">
        <title>Genomic Encyclopedia of Type Strains, Phase IV (KMG-IV): sequencing the most valuable type-strain genomes for metagenomic binning, comparative biology and taxonomic classification.</title>
        <authorList>
            <person name="Goeker M."/>
        </authorList>
    </citation>
    <scope>NUCLEOTIDE SEQUENCE [LARGE SCALE GENOMIC DNA]</scope>
    <source>
        <strain evidence="1 2">DSM 26427</strain>
    </source>
</reference>
<proteinExistence type="predicted"/>
<dbReference type="InterPro" id="IPR013321">
    <property type="entry name" value="Arc_rbn_hlx_hlx"/>
</dbReference>
<dbReference type="Gene3D" id="1.10.1220.10">
    <property type="entry name" value="Met repressor-like"/>
    <property type="match status" value="1"/>
</dbReference>
<evidence type="ECO:0000313" key="2">
    <source>
        <dbReference type="Proteomes" id="UP000823786"/>
    </source>
</evidence>